<evidence type="ECO:0000313" key="1">
    <source>
        <dbReference type="EMBL" id="MBM7658390.1"/>
    </source>
</evidence>
<dbReference type="EMBL" id="JAFBEV010000016">
    <property type="protein sequence ID" value="MBM7658390.1"/>
    <property type="molecule type" value="Genomic_DNA"/>
</dbReference>
<dbReference type="RefSeq" id="WP_205006956.1">
    <property type="nucleotide sequence ID" value="NZ_CBCRXA010000011.1"/>
</dbReference>
<name>A0ABS2Q9E8_9BACL</name>
<sequence>MIEYRALMERDAADYRAHSGWKHFRRIRKRLPQNMPLRRHSPLLISKTDYRGSTRIRLAPLNRDVWSDDHYVDEYLIAKMIVAST</sequence>
<reference evidence="1 2" key="1">
    <citation type="submission" date="2021-01" db="EMBL/GenBank/DDBJ databases">
        <title>Genomic Encyclopedia of Type Strains, Phase IV (KMG-IV): sequencing the most valuable type-strain genomes for metagenomic binning, comparative biology and taxonomic classification.</title>
        <authorList>
            <person name="Goeker M."/>
        </authorList>
    </citation>
    <scope>NUCLEOTIDE SEQUENCE [LARGE SCALE GENOMIC DNA]</scope>
    <source>
        <strain evidence="1 2">DSM 100968</strain>
    </source>
</reference>
<proteinExistence type="predicted"/>
<gene>
    <name evidence="1" type="ORF">JOC27_001843</name>
</gene>
<evidence type="ECO:0000313" key="2">
    <source>
        <dbReference type="Proteomes" id="UP000823201"/>
    </source>
</evidence>
<evidence type="ECO:0008006" key="3">
    <source>
        <dbReference type="Google" id="ProtNLM"/>
    </source>
</evidence>
<dbReference type="Proteomes" id="UP000823201">
    <property type="component" value="Unassembled WGS sequence"/>
</dbReference>
<keyword evidence="2" id="KW-1185">Reference proteome</keyword>
<accession>A0ABS2Q9E8</accession>
<protein>
    <recommendedName>
        <fullName evidence="3">Transposase</fullName>
    </recommendedName>
</protein>
<comment type="caution">
    <text evidence="1">The sequence shown here is derived from an EMBL/GenBank/DDBJ whole genome shotgun (WGS) entry which is preliminary data.</text>
</comment>
<organism evidence="1 2">
    <name type="scientific">Sporolactobacillus spathodeae</name>
    <dbReference type="NCBI Taxonomy" id="1465502"/>
    <lineage>
        <taxon>Bacteria</taxon>
        <taxon>Bacillati</taxon>
        <taxon>Bacillota</taxon>
        <taxon>Bacilli</taxon>
        <taxon>Bacillales</taxon>
        <taxon>Sporolactobacillaceae</taxon>
        <taxon>Sporolactobacillus</taxon>
    </lineage>
</organism>